<organism evidence="1 2">
    <name type="scientific">Olea europaea subsp. europaea</name>
    <dbReference type="NCBI Taxonomy" id="158383"/>
    <lineage>
        <taxon>Eukaryota</taxon>
        <taxon>Viridiplantae</taxon>
        <taxon>Streptophyta</taxon>
        <taxon>Embryophyta</taxon>
        <taxon>Tracheophyta</taxon>
        <taxon>Spermatophyta</taxon>
        <taxon>Magnoliopsida</taxon>
        <taxon>eudicotyledons</taxon>
        <taxon>Gunneridae</taxon>
        <taxon>Pentapetalae</taxon>
        <taxon>asterids</taxon>
        <taxon>lamiids</taxon>
        <taxon>Lamiales</taxon>
        <taxon>Oleaceae</taxon>
        <taxon>Oleeae</taxon>
        <taxon>Olea</taxon>
    </lineage>
</organism>
<sequence length="126" mass="14514">MKLLLCYMFEDNNARLYLFSDCMKTGDLKFSIHDVYYNTDISYVLLDVVKSSQRSPSICYETCLLPPGKLRSQNDIDEQMHRKPGHNLSKSPTKNRTRRLGISINLTFRKEKGATEESEKGKGRST</sequence>
<name>A0A8S0PFE6_OLEEU</name>
<dbReference type="AlphaFoldDB" id="A0A8S0PFE6"/>
<accession>A0A8S0PFE6</accession>
<dbReference type="Proteomes" id="UP000594638">
    <property type="component" value="Unassembled WGS sequence"/>
</dbReference>
<keyword evidence="2" id="KW-1185">Reference proteome</keyword>
<evidence type="ECO:0000313" key="1">
    <source>
        <dbReference type="EMBL" id="CAA2939156.1"/>
    </source>
</evidence>
<dbReference type="Gramene" id="OE9A000160T1">
    <property type="protein sequence ID" value="OE9A000160C1"/>
    <property type="gene ID" value="OE9A000160"/>
</dbReference>
<reference evidence="1 2" key="1">
    <citation type="submission" date="2019-12" db="EMBL/GenBank/DDBJ databases">
        <authorList>
            <person name="Alioto T."/>
            <person name="Alioto T."/>
            <person name="Gomez Garrido J."/>
        </authorList>
    </citation>
    <scope>NUCLEOTIDE SEQUENCE [LARGE SCALE GENOMIC DNA]</scope>
</reference>
<dbReference type="EMBL" id="CACTIH010000041">
    <property type="protein sequence ID" value="CAA2939156.1"/>
    <property type="molecule type" value="Genomic_DNA"/>
</dbReference>
<evidence type="ECO:0000313" key="2">
    <source>
        <dbReference type="Proteomes" id="UP000594638"/>
    </source>
</evidence>
<protein>
    <submittedName>
        <fullName evidence="1">Uncharacterized protein</fullName>
    </submittedName>
</protein>
<proteinExistence type="predicted"/>
<comment type="caution">
    <text evidence="1">The sequence shown here is derived from an EMBL/GenBank/DDBJ whole genome shotgun (WGS) entry which is preliminary data.</text>
</comment>
<gene>
    <name evidence="1" type="ORF">OLEA9_A000160</name>
</gene>